<sequence length="86" mass="10002">MKYTLVAVPNDKMDVLKEFMSNLKINFTVFKEDFPKKQDDSEDEKFEEIMGFAGLLTGDFTDLDANQSFILRPTLFSRVMPKYFSS</sequence>
<dbReference type="AlphaFoldDB" id="A0A7M1LDN5"/>
<dbReference type="RefSeq" id="WP_025802903.1">
    <property type="nucleotide sequence ID" value="NZ_CP053842.1"/>
</dbReference>
<organism evidence="1 2">
    <name type="scientific">Campylobacter corcagiensis</name>
    <dbReference type="NCBI Taxonomy" id="1448857"/>
    <lineage>
        <taxon>Bacteria</taxon>
        <taxon>Pseudomonadati</taxon>
        <taxon>Campylobacterota</taxon>
        <taxon>Epsilonproteobacteria</taxon>
        <taxon>Campylobacterales</taxon>
        <taxon>Campylobacteraceae</taxon>
        <taxon>Campylobacter</taxon>
    </lineage>
</organism>
<evidence type="ECO:0000313" key="1">
    <source>
        <dbReference type="EMBL" id="QOQ86648.1"/>
    </source>
</evidence>
<dbReference type="Proteomes" id="UP000594749">
    <property type="component" value="Chromosome"/>
</dbReference>
<proteinExistence type="predicted"/>
<name>A0A7M1LDN5_9BACT</name>
<protein>
    <submittedName>
        <fullName evidence="1">Uncharacterized protein</fullName>
    </submittedName>
</protein>
<evidence type="ECO:0000313" key="2">
    <source>
        <dbReference type="Proteomes" id="UP000594749"/>
    </source>
</evidence>
<accession>A0A7M1LDN5</accession>
<reference evidence="1 2" key="1">
    <citation type="submission" date="2020-10" db="EMBL/GenBank/DDBJ databases">
        <title>Campylobacter and Helicobacter PacBio genomes.</title>
        <authorList>
            <person name="Lane C."/>
        </authorList>
    </citation>
    <scope>NUCLEOTIDE SEQUENCE [LARGE SCALE GENOMIC DNA]</scope>
    <source>
        <strain evidence="1 2">2016D-0077</strain>
    </source>
</reference>
<dbReference type="EMBL" id="CP063078">
    <property type="protein sequence ID" value="QOQ86648.1"/>
    <property type="molecule type" value="Genomic_DNA"/>
</dbReference>
<keyword evidence="2" id="KW-1185">Reference proteome</keyword>
<gene>
    <name evidence="1" type="ORF">IMC76_05305</name>
</gene>